<reference evidence="2 3" key="1">
    <citation type="submission" date="2024-09" db="EMBL/GenBank/DDBJ databases">
        <authorList>
            <person name="Sun Q."/>
            <person name="Mori K."/>
        </authorList>
    </citation>
    <scope>NUCLEOTIDE SEQUENCE [LARGE SCALE GENOMIC DNA]</scope>
    <source>
        <strain evidence="2 3">CCM 8677</strain>
    </source>
</reference>
<keyword evidence="3" id="KW-1185">Reference proteome</keyword>
<keyword evidence="1" id="KW-0472">Membrane</keyword>
<accession>A0ABV6IF36</accession>
<sequence>MKNANVELKQLLEIWNQLLSSRPAELDFEQYGYPLTNANNFTELFKSWGELIDTANQKIKPVNVNDEQVCDAILTRLLRDLRSSVLSEAMSNGFGWLLQSSPFFQLISEISNYVAITVERRIQVRKEIVKLIESKTNQKILNIEIAAPIADRLISDNHEITQYLADLQKTKNDTEADVQSIKNYLEGILDNKLTIESTRGQILGIKSEVDELILVLNSKINSAKINLDDTSESTKIAQETMIRSHELLEESNQRMIVALQDINRLALAGSFQIQAKNLRIERVLWITLFGAAIGWLIWIGWNFNSSFSISGTLKIGENQFSMNWFNLFKELSLVAPGIWLGWIALRQAGITSKLQRDYEFKAVTATAFEAYKKEIEKSGDAEMNKQLLNIAIKNFDDNPIRLLDSKNDDHVMPIEVLLASIKDEKIFNQVMEFIKAIKPNSGK</sequence>
<dbReference type="Proteomes" id="UP001589844">
    <property type="component" value="Unassembled WGS sequence"/>
</dbReference>
<gene>
    <name evidence="2" type="ORF">ACFFJH_11600</name>
</gene>
<protein>
    <submittedName>
        <fullName evidence="2">Uncharacterized protein</fullName>
    </submittedName>
</protein>
<evidence type="ECO:0000256" key="1">
    <source>
        <dbReference type="SAM" id="Phobius"/>
    </source>
</evidence>
<comment type="caution">
    <text evidence="2">The sequence shown here is derived from an EMBL/GenBank/DDBJ whole genome shotgun (WGS) entry which is preliminary data.</text>
</comment>
<feature type="transmembrane region" description="Helical" evidence="1">
    <location>
        <begin position="283"/>
        <end position="304"/>
    </location>
</feature>
<dbReference type="RefSeq" id="WP_390212773.1">
    <property type="nucleotide sequence ID" value="NZ_JBHLXJ010000013.1"/>
</dbReference>
<feature type="transmembrane region" description="Helical" evidence="1">
    <location>
        <begin position="324"/>
        <end position="345"/>
    </location>
</feature>
<name>A0ABV6IF36_9BURK</name>
<dbReference type="EMBL" id="JBHLXJ010000013">
    <property type="protein sequence ID" value="MFC0350455.1"/>
    <property type="molecule type" value="Genomic_DNA"/>
</dbReference>
<evidence type="ECO:0000313" key="3">
    <source>
        <dbReference type="Proteomes" id="UP001589844"/>
    </source>
</evidence>
<keyword evidence="1" id="KW-0812">Transmembrane</keyword>
<evidence type="ECO:0000313" key="2">
    <source>
        <dbReference type="EMBL" id="MFC0350455.1"/>
    </source>
</evidence>
<proteinExistence type="predicted"/>
<keyword evidence="1" id="KW-1133">Transmembrane helix</keyword>
<organism evidence="2 3">
    <name type="scientific">Undibacterium danionis</name>
    <dbReference type="NCBI Taxonomy" id="1812100"/>
    <lineage>
        <taxon>Bacteria</taxon>
        <taxon>Pseudomonadati</taxon>
        <taxon>Pseudomonadota</taxon>
        <taxon>Betaproteobacteria</taxon>
        <taxon>Burkholderiales</taxon>
        <taxon>Oxalobacteraceae</taxon>
        <taxon>Undibacterium</taxon>
    </lineage>
</organism>